<evidence type="ECO:0000256" key="7">
    <source>
        <dbReference type="SAM" id="MobiDB-lite"/>
    </source>
</evidence>
<dbReference type="Proteomes" id="UP000261660">
    <property type="component" value="Unplaced"/>
</dbReference>
<keyword evidence="6" id="KW-0527">Neuropeptide</keyword>
<dbReference type="InParanoid" id="A0A3Q3EKV0"/>
<dbReference type="GO" id="GO:0005102">
    <property type="term" value="F:signaling receptor binding"/>
    <property type="evidence" value="ECO:0007669"/>
    <property type="project" value="TreeGrafter"/>
</dbReference>
<evidence type="ECO:0000256" key="3">
    <source>
        <dbReference type="ARBA" id="ARBA00022525"/>
    </source>
</evidence>
<sequence length="199" mass="22273">MSSTVFLSVLLMLAGLGGAVASDMQVFEKSAHRVKSFLGSGDERHSARRQLHQQTKSESRRSLDHESFKIQSTPTSKISLPTFIKLYPPTAKPLHLHANMPMRFGRQSSAGEDGETNSTPNFPQRFGRAWDSIQMCAECPRVRAAANVPLPRRFGRNTLNWKLLMTLVSKHLLDNGKYWTEGDVLSGSSEEMEMPDKNL</sequence>
<proteinExistence type="inferred from homology"/>
<dbReference type="PANTHER" id="PTHR14403:SF6">
    <property type="entry name" value="PRO-FMRFAMIDE-RELATED NEUROPEPTIDE VF"/>
    <property type="match status" value="1"/>
</dbReference>
<evidence type="ECO:0000313" key="9">
    <source>
        <dbReference type="Ensembl" id="ENSLBEP00000008136.1"/>
    </source>
</evidence>
<comment type="similarity">
    <text evidence="2">Belongs to the FARP (FMRFamide related peptide) family.</text>
</comment>
<feature type="compositionally biased region" description="Basic and acidic residues" evidence="7">
    <location>
        <begin position="55"/>
        <end position="68"/>
    </location>
</feature>
<accession>A0A3Q3EKV0</accession>
<dbReference type="GO" id="GO:0007218">
    <property type="term" value="P:neuropeptide signaling pathway"/>
    <property type="evidence" value="ECO:0007669"/>
    <property type="project" value="UniProtKB-KW"/>
</dbReference>
<keyword evidence="3" id="KW-0964">Secreted</keyword>
<comment type="subcellular location">
    <subcellularLocation>
        <location evidence="1">Secreted</location>
    </subcellularLocation>
</comment>
<keyword evidence="4 8" id="KW-0732">Signal</keyword>
<evidence type="ECO:0000313" key="10">
    <source>
        <dbReference type="Proteomes" id="UP000261660"/>
    </source>
</evidence>
<keyword evidence="5" id="KW-0027">Amidation</keyword>
<keyword evidence="10" id="KW-1185">Reference proteome</keyword>
<dbReference type="GO" id="GO:0005576">
    <property type="term" value="C:extracellular region"/>
    <property type="evidence" value="ECO:0007669"/>
    <property type="project" value="UniProtKB-SubCell"/>
</dbReference>
<organism evidence="9 10">
    <name type="scientific">Labrus bergylta</name>
    <name type="common">ballan wrasse</name>
    <dbReference type="NCBI Taxonomy" id="56723"/>
    <lineage>
        <taxon>Eukaryota</taxon>
        <taxon>Metazoa</taxon>
        <taxon>Chordata</taxon>
        <taxon>Craniata</taxon>
        <taxon>Vertebrata</taxon>
        <taxon>Euteleostomi</taxon>
        <taxon>Actinopterygii</taxon>
        <taxon>Neopterygii</taxon>
        <taxon>Teleostei</taxon>
        <taxon>Neoteleostei</taxon>
        <taxon>Acanthomorphata</taxon>
        <taxon>Eupercaria</taxon>
        <taxon>Labriformes</taxon>
        <taxon>Labridae</taxon>
        <taxon>Labrus</taxon>
    </lineage>
</organism>
<dbReference type="GeneTree" id="ENSGT00390000003271"/>
<dbReference type="GO" id="GO:0032277">
    <property type="term" value="P:negative regulation of gonadotropin secretion"/>
    <property type="evidence" value="ECO:0007669"/>
    <property type="project" value="TreeGrafter"/>
</dbReference>
<evidence type="ECO:0000256" key="8">
    <source>
        <dbReference type="SAM" id="SignalP"/>
    </source>
</evidence>
<evidence type="ECO:0000256" key="4">
    <source>
        <dbReference type="ARBA" id="ARBA00022729"/>
    </source>
</evidence>
<evidence type="ECO:0000256" key="5">
    <source>
        <dbReference type="ARBA" id="ARBA00022815"/>
    </source>
</evidence>
<feature type="chain" id="PRO_5018539551" evidence="8">
    <location>
        <begin position="22"/>
        <end position="199"/>
    </location>
</feature>
<reference evidence="9" key="1">
    <citation type="submission" date="2025-08" db="UniProtKB">
        <authorList>
            <consortium name="Ensembl"/>
        </authorList>
    </citation>
    <scope>IDENTIFICATION</scope>
</reference>
<evidence type="ECO:0000256" key="1">
    <source>
        <dbReference type="ARBA" id="ARBA00004613"/>
    </source>
</evidence>
<evidence type="ECO:0000256" key="6">
    <source>
        <dbReference type="ARBA" id="ARBA00023320"/>
    </source>
</evidence>
<name>A0A3Q3EKV0_9LABR</name>
<dbReference type="Ensembl" id="ENSLBET00000008545.1">
    <property type="protein sequence ID" value="ENSLBEP00000008136.1"/>
    <property type="gene ID" value="ENSLBEG00000006286.1"/>
</dbReference>
<feature type="region of interest" description="Disordered" evidence="7">
    <location>
        <begin position="39"/>
        <end position="73"/>
    </location>
</feature>
<dbReference type="CTD" id="64111"/>
<evidence type="ECO:0000256" key="2">
    <source>
        <dbReference type="ARBA" id="ARBA00006356"/>
    </source>
</evidence>
<dbReference type="GeneID" id="136177154"/>
<dbReference type="PANTHER" id="PTHR14403">
    <property type="entry name" value="RFAMIDE PEPTIDE GONADOTROPIN INHIBITORY HORMONE"/>
    <property type="match status" value="1"/>
</dbReference>
<dbReference type="RefSeq" id="XP_065804544.1">
    <property type="nucleotide sequence ID" value="XM_065948472.1"/>
</dbReference>
<protein>
    <submittedName>
        <fullName evidence="9">Uncharacterized protein</fullName>
    </submittedName>
</protein>
<dbReference type="AlphaFoldDB" id="A0A3Q3EKV0"/>
<reference evidence="9" key="2">
    <citation type="submission" date="2025-09" db="UniProtKB">
        <authorList>
            <consortium name="Ensembl"/>
        </authorList>
    </citation>
    <scope>IDENTIFICATION</scope>
</reference>
<dbReference type="STRING" id="56723.ENSLBEP00000008136"/>
<feature type="signal peptide" evidence="8">
    <location>
        <begin position="1"/>
        <end position="21"/>
    </location>
</feature>
<dbReference type="InterPro" id="IPR026297">
    <property type="entry name" value="FMRFamide-related/fGRP"/>
</dbReference>